<sequence length="123" mass="13526">MSVTTTANPITLSLQQTLGDYEVHVTGDSQETRPVASQNSRRSNAVANPPSWPRNYHRVPPHRPVNRDLDWSERPLGANPGEKLFLNVMFTGVSSNAGMAQLWGATGGKVFTKTFKYAIGGEW</sequence>
<reference evidence="2" key="1">
    <citation type="submission" date="2021-02" db="EMBL/GenBank/DDBJ databases">
        <title>Genome sequence Cadophora malorum strain M34.</title>
        <authorList>
            <person name="Stefanovic E."/>
            <person name="Vu D."/>
            <person name="Scully C."/>
            <person name="Dijksterhuis J."/>
            <person name="Roader J."/>
            <person name="Houbraken J."/>
        </authorList>
    </citation>
    <scope>NUCLEOTIDE SEQUENCE</scope>
    <source>
        <strain evidence="2">M34</strain>
    </source>
</reference>
<dbReference type="Proteomes" id="UP000664132">
    <property type="component" value="Unassembled WGS sequence"/>
</dbReference>
<organism evidence="2 3">
    <name type="scientific">Cadophora malorum</name>
    <dbReference type="NCBI Taxonomy" id="108018"/>
    <lineage>
        <taxon>Eukaryota</taxon>
        <taxon>Fungi</taxon>
        <taxon>Dikarya</taxon>
        <taxon>Ascomycota</taxon>
        <taxon>Pezizomycotina</taxon>
        <taxon>Leotiomycetes</taxon>
        <taxon>Helotiales</taxon>
        <taxon>Ploettnerulaceae</taxon>
        <taxon>Cadophora</taxon>
    </lineage>
</organism>
<proteinExistence type="predicted"/>
<evidence type="ECO:0000313" key="2">
    <source>
        <dbReference type="EMBL" id="KAG4422624.1"/>
    </source>
</evidence>
<protein>
    <submittedName>
        <fullName evidence="2">Uncharacterized protein</fullName>
    </submittedName>
</protein>
<evidence type="ECO:0000256" key="1">
    <source>
        <dbReference type="SAM" id="MobiDB-lite"/>
    </source>
</evidence>
<dbReference type="AlphaFoldDB" id="A0A8H7WD30"/>
<dbReference type="OrthoDB" id="5201563at2759"/>
<evidence type="ECO:0000313" key="3">
    <source>
        <dbReference type="Proteomes" id="UP000664132"/>
    </source>
</evidence>
<dbReference type="EMBL" id="JAFJYH010000046">
    <property type="protein sequence ID" value="KAG4422624.1"/>
    <property type="molecule type" value="Genomic_DNA"/>
</dbReference>
<name>A0A8H7WD30_9HELO</name>
<feature type="region of interest" description="Disordered" evidence="1">
    <location>
        <begin position="24"/>
        <end position="74"/>
    </location>
</feature>
<comment type="caution">
    <text evidence="2">The sequence shown here is derived from an EMBL/GenBank/DDBJ whole genome shotgun (WGS) entry which is preliminary data.</text>
</comment>
<gene>
    <name evidence="2" type="ORF">IFR04_004245</name>
</gene>
<accession>A0A8H7WD30</accession>
<keyword evidence="3" id="KW-1185">Reference proteome</keyword>
<feature type="compositionally biased region" description="Polar residues" evidence="1">
    <location>
        <begin position="35"/>
        <end position="46"/>
    </location>
</feature>